<feature type="domain" description="Response regulatory" evidence="12">
    <location>
        <begin position="499"/>
        <end position="614"/>
    </location>
</feature>
<dbReference type="PANTHER" id="PTHR43065:SF42">
    <property type="entry name" value="TWO-COMPONENT SENSOR PPRA"/>
    <property type="match status" value="1"/>
</dbReference>
<dbReference type="InterPro" id="IPR003661">
    <property type="entry name" value="HisK_dim/P_dom"/>
</dbReference>
<feature type="domain" description="Histidine kinase" evidence="11">
    <location>
        <begin position="250"/>
        <end position="475"/>
    </location>
</feature>
<keyword evidence="10" id="KW-0175">Coiled coil</keyword>
<accession>A0ABV7G210</accession>
<dbReference type="CDD" id="cd00130">
    <property type="entry name" value="PAS"/>
    <property type="match status" value="1"/>
</dbReference>
<dbReference type="SUPFAM" id="SSF52172">
    <property type="entry name" value="CheY-like"/>
    <property type="match status" value="1"/>
</dbReference>
<dbReference type="EC" id="2.7.13.3" evidence="2"/>
<dbReference type="PROSITE" id="PS50110">
    <property type="entry name" value="RESPONSE_REGULATORY"/>
    <property type="match status" value="1"/>
</dbReference>
<dbReference type="PROSITE" id="PS50112">
    <property type="entry name" value="PAS"/>
    <property type="match status" value="1"/>
</dbReference>
<sequence length="632" mass="68350">MLAESVEQAFEGRIVRFLSEPPQKALGSLSCGAVLTPIFSGPDEVVAVICAVDGQDMLQGRIAGPNRLHSPAAEKTARHKEVQWAALPNITPDEGETSFRNLADAAPILIWQTDPAGAVTFANRRFLAQFGSVGQTVAGEPWASTVHPDDLPTLKSRWLAAHQQRASFRADIRVLTRDGVARRIRCEGSPSFQGLRYLGHVCCGVDVTEAVHAAELLEARIAARTAELEQAEAALRQSQKMDAIGQLTGGIAHDFNNLLQGISGSLDLIQTRIAQGRLGAVEPFIKSAAASASRAKALTNRLLAFARKQPIDPRSIQPNDLIKDLKSFLRRSCGEAIRLELCLDDELWNTLCDGSQFENAILNLAINARDAMQDGGHLTVTSKRTRYSASREHLLPELTPGDYVCISVADTGCGMDERTVAKAFEPFFTTKPAGQGTGLGLSMIYGFARQAGGGVQILSRKGRGTTVELYLPRHDAPVDPLPVKPSSEAAAPADALGQVVVVVEDDPVVRHVMVEVLVEQGYAVLQAEDGAAAQRLIHKLSRLDLLITDIGLPGMNGYELADLVRHREPKPHILLTTGYAEEAAKTASNSIEDQQLLVKPFHLDELKARVRSLLTSEQNNLAEPNVTWCPAE</sequence>
<feature type="modified residue" description="4-aspartylphosphate" evidence="9">
    <location>
        <position position="549"/>
    </location>
</feature>
<evidence type="ECO:0000256" key="7">
    <source>
        <dbReference type="ARBA" id="ARBA00022840"/>
    </source>
</evidence>
<dbReference type="PANTHER" id="PTHR43065">
    <property type="entry name" value="SENSOR HISTIDINE KINASE"/>
    <property type="match status" value="1"/>
</dbReference>
<dbReference type="InterPro" id="IPR035965">
    <property type="entry name" value="PAS-like_dom_sf"/>
</dbReference>
<evidence type="ECO:0000256" key="4">
    <source>
        <dbReference type="ARBA" id="ARBA00022679"/>
    </source>
</evidence>
<keyword evidence="6" id="KW-0418">Kinase</keyword>
<dbReference type="Pfam" id="PF00072">
    <property type="entry name" value="Response_reg"/>
    <property type="match status" value="1"/>
</dbReference>
<dbReference type="Proteomes" id="UP001595593">
    <property type="component" value="Unassembled WGS sequence"/>
</dbReference>
<dbReference type="Gene3D" id="3.30.450.20">
    <property type="entry name" value="PAS domain"/>
    <property type="match status" value="1"/>
</dbReference>
<dbReference type="NCBIfam" id="TIGR00229">
    <property type="entry name" value="sensory_box"/>
    <property type="match status" value="1"/>
</dbReference>
<dbReference type="SMART" id="SM00448">
    <property type="entry name" value="REC"/>
    <property type="match status" value="1"/>
</dbReference>
<gene>
    <name evidence="14" type="ORF">ACFOD4_12560</name>
</gene>
<comment type="caution">
    <text evidence="14">The sequence shown here is derived from an EMBL/GenBank/DDBJ whole genome shotgun (WGS) entry which is preliminary data.</text>
</comment>
<keyword evidence="15" id="KW-1185">Reference proteome</keyword>
<feature type="domain" description="PAS" evidence="13">
    <location>
        <begin position="95"/>
        <end position="156"/>
    </location>
</feature>
<dbReference type="EMBL" id="JBHRTN010000010">
    <property type="protein sequence ID" value="MFC3125893.1"/>
    <property type="molecule type" value="Genomic_DNA"/>
</dbReference>
<dbReference type="InterPro" id="IPR036890">
    <property type="entry name" value="HATPase_C_sf"/>
</dbReference>
<dbReference type="SUPFAM" id="SSF55874">
    <property type="entry name" value="ATPase domain of HSP90 chaperone/DNA topoisomerase II/histidine kinase"/>
    <property type="match status" value="1"/>
</dbReference>
<evidence type="ECO:0000256" key="3">
    <source>
        <dbReference type="ARBA" id="ARBA00022553"/>
    </source>
</evidence>
<comment type="catalytic activity">
    <reaction evidence="1">
        <text>ATP + protein L-histidine = ADP + protein N-phospho-L-histidine.</text>
        <dbReference type="EC" id="2.7.13.3"/>
    </reaction>
</comment>
<dbReference type="Pfam" id="PF02518">
    <property type="entry name" value="HATPase_c"/>
    <property type="match status" value="1"/>
</dbReference>
<dbReference type="Pfam" id="PF00512">
    <property type="entry name" value="HisKA"/>
    <property type="match status" value="1"/>
</dbReference>
<dbReference type="Gene3D" id="3.30.565.10">
    <property type="entry name" value="Histidine kinase-like ATPase, C-terminal domain"/>
    <property type="match status" value="1"/>
</dbReference>
<evidence type="ECO:0000256" key="9">
    <source>
        <dbReference type="PROSITE-ProRule" id="PRU00169"/>
    </source>
</evidence>
<dbReference type="InterPro" id="IPR004358">
    <property type="entry name" value="Sig_transdc_His_kin-like_C"/>
</dbReference>
<reference evidence="15" key="1">
    <citation type="journal article" date="2019" name="Int. J. Syst. Evol. Microbiol.">
        <title>The Global Catalogue of Microorganisms (GCM) 10K type strain sequencing project: providing services to taxonomists for standard genome sequencing and annotation.</title>
        <authorList>
            <consortium name="The Broad Institute Genomics Platform"/>
            <consortium name="The Broad Institute Genome Sequencing Center for Infectious Disease"/>
            <person name="Wu L."/>
            <person name="Ma J."/>
        </authorList>
    </citation>
    <scope>NUCLEOTIDE SEQUENCE [LARGE SCALE GENOMIC DNA]</scope>
    <source>
        <strain evidence="15">KCTC 52094</strain>
    </source>
</reference>
<evidence type="ECO:0000313" key="14">
    <source>
        <dbReference type="EMBL" id="MFC3125893.1"/>
    </source>
</evidence>
<keyword evidence="8" id="KW-0902">Two-component regulatory system</keyword>
<feature type="coiled-coil region" evidence="10">
    <location>
        <begin position="214"/>
        <end position="241"/>
    </location>
</feature>
<protein>
    <recommendedName>
        <fullName evidence="2">histidine kinase</fullName>
        <ecNumber evidence="2">2.7.13.3</ecNumber>
    </recommendedName>
</protein>
<dbReference type="Pfam" id="PF00989">
    <property type="entry name" value="PAS"/>
    <property type="match status" value="1"/>
</dbReference>
<dbReference type="SMART" id="SM00091">
    <property type="entry name" value="PAS"/>
    <property type="match status" value="1"/>
</dbReference>
<dbReference type="SUPFAM" id="SSF47384">
    <property type="entry name" value="Homodimeric domain of signal transducing histidine kinase"/>
    <property type="match status" value="1"/>
</dbReference>
<dbReference type="InterPro" id="IPR011006">
    <property type="entry name" value="CheY-like_superfamily"/>
</dbReference>
<dbReference type="InterPro" id="IPR003594">
    <property type="entry name" value="HATPase_dom"/>
</dbReference>
<dbReference type="InterPro" id="IPR013767">
    <property type="entry name" value="PAS_fold"/>
</dbReference>
<organism evidence="14 15">
    <name type="scientific">Teichococcus globiformis</name>
    <dbReference type="NCBI Taxonomy" id="2307229"/>
    <lineage>
        <taxon>Bacteria</taxon>
        <taxon>Pseudomonadati</taxon>
        <taxon>Pseudomonadota</taxon>
        <taxon>Alphaproteobacteria</taxon>
        <taxon>Acetobacterales</taxon>
        <taxon>Roseomonadaceae</taxon>
        <taxon>Roseomonas</taxon>
    </lineage>
</organism>
<dbReference type="SMART" id="SM00388">
    <property type="entry name" value="HisKA"/>
    <property type="match status" value="1"/>
</dbReference>
<dbReference type="InterPro" id="IPR001789">
    <property type="entry name" value="Sig_transdc_resp-reg_receiver"/>
</dbReference>
<dbReference type="PRINTS" id="PR00344">
    <property type="entry name" value="BCTRLSENSOR"/>
</dbReference>
<keyword evidence="7" id="KW-0067">ATP-binding</keyword>
<keyword evidence="5" id="KW-0547">Nucleotide-binding</keyword>
<dbReference type="Gene3D" id="3.40.50.2300">
    <property type="match status" value="1"/>
</dbReference>
<evidence type="ECO:0000259" key="13">
    <source>
        <dbReference type="PROSITE" id="PS50112"/>
    </source>
</evidence>
<evidence type="ECO:0000313" key="15">
    <source>
        <dbReference type="Proteomes" id="UP001595593"/>
    </source>
</evidence>
<keyword evidence="4" id="KW-0808">Transferase</keyword>
<dbReference type="InterPro" id="IPR036097">
    <property type="entry name" value="HisK_dim/P_sf"/>
</dbReference>
<dbReference type="InterPro" id="IPR005467">
    <property type="entry name" value="His_kinase_dom"/>
</dbReference>
<evidence type="ECO:0000256" key="2">
    <source>
        <dbReference type="ARBA" id="ARBA00012438"/>
    </source>
</evidence>
<evidence type="ECO:0000256" key="1">
    <source>
        <dbReference type="ARBA" id="ARBA00000085"/>
    </source>
</evidence>
<dbReference type="Gene3D" id="1.10.287.130">
    <property type="match status" value="1"/>
</dbReference>
<dbReference type="PROSITE" id="PS50109">
    <property type="entry name" value="HIS_KIN"/>
    <property type="match status" value="1"/>
</dbReference>
<evidence type="ECO:0000259" key="12">
    <source>
        <dbReference type="PROSITE" id="PS50110"/>
    </source>
</evidence>
<evidence type="ECO:0000256" key="8">
    <source>
        <dbReference type="ARBA" id="ARBA00023012"/>
    </source>
</evidence>
<evidence type="ECO:0000256" key="6">
    <source>
        <dbReference type="ARBA" id="ARBA00022777"/>
    </source>
</evidence>
<evidence type="ECO:0000259" key="11">
    <source>
        <dbReference type="PROSITE" id="PS50109"/>
    </source>
</evidence>
<proteinExistence type="predicted"/>
<dbReference type="SUPFAM" id="SSF55785">
    <property type="entry name" value="PYP-like sensor domain (PAS domain)"/>
    <property type="match status" value="1"/>
</dbReference>
<dbReference type="SMART" id="SM00387">
    <property type="entry name" value="HATPase_c"/>
    <property type="match status" value="1"/>
</dbReference>
<dbReference type="InterPro" id="IPR000014">
    <property type="entry name" value="PAS"/>
</dbReference>
<keyword evidence="3 9" id="KW-0597">Phosphoprotein</keyword>
<evidence type="ECO:0000256" key="5">
    <source>
        <dbReference type="ARBA" id="ARBA00022741"/>
    </source>
</evidence>
<name>A0ABV7G210_9PROT</name>
<evidence type="ECO:0000256" key="10">
    <source>
        <dbReference type="SAM" id="Coils"/>
    </source>
</evidence>
<dbReference type="RefSeq" id="WP_379596882.1">
    <property type="nucleotide sequence ID" value="NZ_JBHRTN010000010.1"/>
</dbReference>